<comment type="similarity">
    <text evidence="1">Belongs to the methylthioribose kinase family.</text>
</comment>
<dbReference type="InterPro" id="IPR009212">
    <property type="entry name" value="Methylthioribose_kinase"/>
</dbReference>
<keyword evidence="4" id="KW-0808">Transferase</keyword>
<evidence type="ECO:0000256" key="4">
    <source>
        <dbReference type="ARBA" id="ARBA00022679"/>
    </source>
</evidence>
<dbReference type="GO" id="GO:0046522">
    <property type="term" value="F:S-methyl-5-thioribose kinase activity"/>
    <property type="evidence" value="ECO:0007669"/>
    <property type="project" value="UniProtKB-EC"/>
</dbReference>
<accession>A0A6J7GID4</accession>
<evidence type="ECO:0000256" key="1">
    <source>
        <dbReference type="ARBA" id="ARBA00010165"/>
    </source>
</evidence>
<dbReference type="Pfam" id="PF01636">
    <property type="entry name" value="APH"/>
    <property type="match status" value="1"/>
</dbReference>
<keyword evidence="5" id="KW-0547">Nucleotide-binding</keyword>
<proteinExistence type="inferred from homology"/>
<dbReference type="PANTHER" id="PTHR34273:SF2">
    <property type="entry name" value="METHYLTHIORIBOSE KINASE"/>
    <property type="match status" value="1"/>
</dbReference>
<dbReference type="GO" id="GO:0009086">
    <property type="term" value="P:methionine biosynthetic process"/>
    <property type="evidence" value="ECO:0007669"/>
    <property type="project" value="InterPro"/>
</dbReference>
<dbReference type="NCBIfam" id="TIGR01767">
    <property type="entry name" value="MTRK"/>
    <property type="match status" value="1"/>
</dbReference>
<evidence type="ECO:0000259" key="8">
    <source>
        <dbReference type="Pfam" id="PF01636"/>
    </source>
</evidence>
<evidence type="ECO:0000256" key="5">
    <source>
        <dbReference type="ARBA" id="ARBA00022741"/>
    </source>
</evidence>
<evidence type="ECO:0000256" key="6">
    <source>
        <dbReference type="ARBA" id="ARBA00022777"/>
    </source>
</evidence>
<dbReference type="PANTHER" id="PTHR34273">
    <property type="entry name" value="METHYLTHIORIBOSE KINASE"/>
    <property type="match status" value="1"/>
</dbReference>
<dbReference type="InterPro" id="IPR002575">
    <property type="entry name" value="Aminoglycoside_PTrfase"/>
</dbReference>
<evidence type="ECO:0000256" key="2">
    <source>
        <dbReference type="ARBA" id="ARBA00011738"/>
    </source>
</evidence>
<dbReference type="Gene3D" id="3.30.200.20">
    <property type="entry name" value="Phosphorylase Kinase, domain 1"/>
    <property type="match status" value="1"/>
</dbReference>
<sequence>MSDSYEFLTAHNIPSYLASHTEISTIVDHNAITEVKEVGDGNLNLVFIVTDKHGKGIVLKQALPYVRLVGPSWPMSPDRARIEYETNVIHAQSAKQFVPEIYFYDSERYIIAMEDLSDHKVWRTSLNLGEQNHGAAKSIGEYVARVLFATSIFGAGADAHYKGIARAINPELCLITENLVFTEPYFPADRNSYLPENEIDAKAIIEDSRMALEMGELKYKFMTCAEALLHGDLHSGSVMVKSDAKGNEISTRAFDSEFSFYGPIGFDLGACFANFYIALARATALRRKDHADFIAGLPGELWDSFEANFRALWPTRVDKRVFSDVLLEKLLSQWKFDAIGYAAAKMTRRIVGLAKTSDIETLEPAERIGAARGVLRSAQMAIRERHINTDLNSLTLKVRKIIDEVRTGEGN</sequence>
<dbReference type="PIRSF" id="PIRSF031134">
    <property type="entry name" value="MTRK"/>
    <property type="match status" value="1"/>
</dbReference>
<dbReference type="AlphaFoldDB" id="A0A6J7GID4"/>
<protein>
    <recommendedName>
        <fullName evidence="3">S-methyl-5-thioribose kinase</fullName>
        <ecNumber evidence="3">2.7.1.100</ecNumber>
    </recommendedName>
</protein>
<dbReference type="EC" id="2.7.1.100" evidence="3"/>
<gene>
    <name evidence="9" type="ORF">UFOPK3587_00799</name>
</gene>
<name>A0A6J7GID4_9ZZZZ</name>
<keyword evidence="7" id="KW-0067">ATP-binding</keyword>
<evidence type="ECO:0000256" key="7">
    <source>
        <dbReference type="ARBA" id="ARBA00022840"/>
    </source>
</evidence>
<comment type="subunit">
    <text evidence="2">Homodimer.</text>
</comment>
<dbReference type="Gene3D" id="3.90.1200.10">
    <property type="match status" value="1"/>
</dbReference>
<keyword evidence="6" id="KW-0418">Kinase</keyword>
<evidence type="ECO:0000313" key="9">
    <source>
        <dbReference type="EMBL" id="CAB4906398.1"/>
    </source>
</evidence>
<dbReference type="EMBL" id="CAFBMN010000044">
    <property type="protein sequence ID" value="CAB4906398.1"/>
    <property type="molecule type" value="Genomic_DNA"/>
</dbReference>
<dbReference type="InterPro" id="IPR011009">
    <property type="entry name" value="Kinase-like_dom_sf"/>
</dbReference>
<feature type="domain" description="Aminoglycoside phosphotransferase" evidence="8">
    <location>
        <begin position="34"/>
        <end position="290"/>
    </location>
</feature>
<dbReference type="GO" id="GO:0005524">
    <property type="term" value="F:ATP binding"/>
    <property type="evidence" value="ECO:0007669"/>
    <property type="project" value="UniProtKB-KW"/>
</dbReference>
<evidence type="ECO:0000256" key="3">
    <source>
        <dbReference type="ARBA" id="ARBA00012128"/>
    </source>
</evidence>
<reference evidence="9" key="1">
    <citation type="submission" date="2020-05" db="EMBL/GenBank/DDBJ databases">
        <authorList>
            <person name="Chiriac C."/>
            <person name="Salcher M."/>
            <person name="Ghai R."/>
            <person name="Kavagutti S V."/>
        </authorList>
    </citation>
    <scope>NUCLEOTIDE SEQUENCE</scope>
</reference>
<dbReference type="SUPFAM" id="SSF56112">
    <property type="entry name" value="Protein kinase-like (PK-like)"/>
    <property type="match status" value="1"/>
</dbReference>
<organism evidence="9">
    <name type="scientific">freshwater metagenome</name>
    <dbReference type="NCBI Taxonomy" id="449393"/>
    <lineage>
        <taxon>unclassified sequences</taxon>
        <taxon>metagenomes</taxon>
        <taxon>ecological metagenomes</taxon>
    </lineage>
</organism>